<evidence type="ECO:0000313" key="4">
    <source>
        <dbReference type="Proteomes" id="UP000223445"/>
    </source>
</evidence>
<comment type="caution">
    <text evidence="1">The sequence shown here is derived from an EMBL/GenBank/DDBJ whole genome shotgun (WGS) entry which is preliminary data.</text>
</comment>
<evidence type="ECO:0000313" key="1">
    <source>
        <dbReference type="EMBL" id="PED16499.1"/>
    </source>
</evidence>
<protein>
    <submittedName>
        <fullName evidence="1">Uncharacterized protein</fullName>
    </submittedName>
</protein>
<evidence type="ECO:0000313" key="3">
    <source>
        <dbReference type="Proteomes" id="UP000220127"/>
    </source>
</evidence>
<dbReference type="RefSeq" id="WP_097877169.1">
    <property type="nucleotide sequence ID" value="NZ_JASVEG010000007.1"/>
</dbReference>
<organism evidence="1 3">
    <name type="scientific">Bacillus thuringiensis</name>
    <dbReference type="NCBI Taxonomy" id="1428"/>
    <lineage>
        <taxon>Bacteria</taxon>
        <taxon>Bacillati</taxon>
        <taxon>Bacillota</taxon>
        <taxon>Bacilli</taxon>
        <taxon>Bacillales</taxon>
        <taxon>Bacillaceae</taxon>
        <taxon>Bacillus</taxon>
        <taxon>Bacillus cereus group</taxon>
    </lineage>
</organism>
<reference evidence="3 4" key="1">
    <citation type="submission" date="2017-09" db="EMBL/GenBank/DDBJ databases">
        <title>Large-scale bioinformatics analysis of Bacillus genomes uncovers conserved roles of natural products in bacterial physiology.</title>
        <authorList>
            <consortium name="Agbiome Team Llc"/>
            <person name="Bleich R.M."/>
            <person name="Grubbs K.J."/>
            <person name="Santa Maria K.C."/>
            <person name="Allen S.E."/>
            <person name="Farag S."/>
            <person name="Shank E.A."/>
            <person name="Bowers A."/>
        </authorList>
    </citation>
    <scope>NUCLEOTIDE SEQUENCE [LARGE SCALE GENOMIC DNA]</scope>
    <source>
        <strain evidence="2 4">AFS030179</strain>
        <strain evidence="1 3">AFS094940</strain>
    </source>
</reference>
<proteinExistence type="predicted"/>
<dbReference type="AlphaFoldDB" id="A0A9X6U4S9"/>
<sequence>MEFTSIAQLEAYLQRQIQETLKDDVEKEVKKVMKHAIATNVYAKYTPRGYQRRFDSSRKGAFGLLAEQNMKGEYHMEGNHMILSVRNKARGDERVDQLDQVIESGEGYDWFHSSGKRLFPRPFYQPTRDMLARTRGHVTAMKNGLRKRGIEVY</sequence>
<accession>A0A9X6U4S9</accession>
<dbReference type="Proteomes" id="UP000220127">
    <property type="component" value="Unassembled WGS sequence"/>
</dbReference>
<dbReference type="Proteomes" id="UP000223445">
    <property type="component" value="Unassembled WGS sequence"/>
</dbReference>
<name>A0A9X6U4S9_BACTU</name>
<dbReference type="EMBL" id="NVMD01000002">
    <property type="protein sequence ID" value="PED16499.1"/>
    <property type="molecule type" value="Genomic_DNA"/>
</dbReference>
<gene>
    <name evidence="2" type="ORF">COE48_04665</name>
    <name evidence="1" type="ORF">CON01_01275</name>
</gene>
<evidence type="ECO:0000313" key="2">
    <source>
        <dbReference type="EMBL" id="PGZ04877.1"/>
    </source>
</evidence>
<dbReference type="EMBL" id="NUPM01000005">
    <property type="protein sequence ID" value="PGZ04877.1"/>
    <property type="molecule type" value="Genomic_DNA"/>
</dbReference>